<keyword evidence="4" id="KW-1185">Reference proteome</keyword>
<feature type="domain" description="DUF112" evidence="2">
    <location>
        <begin position="23"/>
        <end position="443"/>
    </location>
</feature>
<feature type="transmembrane region" description="Helical" evidence="1">
    <location>
        <begin position="147"/>
        <end position="164"/>
    </location>
</feature>
<evidence type="ECO:0000259" key="2">
    <source>
        <dbReference type="Pfam" id="PF01970"/>
    </source>
</evidence>
<feature type="transmembrane region" description="Helical" evidence="1">
    <location>
        <begin position="264"/>
        <end position="286"/>
    </location>
</feature>
<dbReference type="PANTHER" id="PTHR35342:SF5">
    <property type="entry name" value="TRICARBOXYLIC TRANSPORT PROTEIN"/>
    <property type="match status" value="1"/>
</dbReference>
<feature type="transmembrane region" description="Helical" evidence="1">
    <location>
        <begin position="474"/>
        <end position="495"/>
    </location>
</feature>
<evidence type="ECO:0000313" key="3">
    <source>
        <dbReference type="EMBL" id="NYT75103.1"/>
    </source>
</evidence>
<name>A0A7Z0NBH8_9GAMM</name>
<dbReference type="Proteomes" id="UP000520876">
    <property type="component" value="Unassembled WGS sequence"/>
</dbReference>
<dbReference type="InterPro" id="IPR002823">
    <property type="entry name" value="DUF112_TM"/>
</dbReference>
<keyword evidence="1" id="KW-1133">Transmembrane helix</keyword>
<feature type="transmembrane region" description="Helical" evidence="1">
    <location>
        <begin position="63"/>
        <end position="85"/>
    </location>
</feature>
<evidence type="ECO:0000313" key="4">
    <source>
        <dbReference type="Proteomes" id="UP000520876"/>
    </source>
</evidence>
<gene>
    <name evidence="3" type="ORF">HZU72_22205</name>
</gene>
<reference evidence="3 4" key="1">
    <citation type="submission" date="2020-07" db="EMBL/GenBank/DDBJ databases">
        <title>Halomonas sp. QX-2 draft genome sequence.</title>
        <authorList>
            <person name="Qiu X."/>
        </authorList>
    </citation>
    <scope>NUCLEOTIDE SEQUENCE [LARGE SCALE GENOMIC DNA]</scope>
    <source>
        <strain evidence="3 4">QX-2</strain>
    </source>
</reference>
<organism evidence="3 4">
    <name type="scientific">Vreelandella sedimenti</name>
    <dbReference type="NCBI Taxonomy" id="2729618"/>
    <lineage>
        <taxon>Bacteria</taxon>
        <taxon>Pseudomonadati</taxon>
        <taxon>Pseudomonadota</taxon>
        <taxon>Gammaproteobacteria</taxon>
        <taxon>Oceanospirillales</taxon>
        <taxon>Halomonadaceae</taxon>
        <taxon>Vreelandella</taxon>
    </lineage>
</organism>
<keyword evidence="1" id="KW-0812">Transmembrane</keyword>
<dbReference type="Pfam" id="PF01970">
    <property type="entry name" value="TctA"/>
    <property type="match status" value="1"/>
</dbReference>
<keyword evidence="1" id="KW-0472">Membrane</keyword>
<dbReference type="PANTHER" id="PTHR35342">
    <property type="entry name" value="TRICARBOXYLIC TRANSPORT PROTEIN"/>
    <property type="match status" value="1"/>
</dbReference>
<feature type="transmembrane region" description="Helical" evidence="1">
    <location>
        <begin position="22"/>
        <end position="51"/>
    </location>
</feature>
<sequence>MGVLENLANLGSGFTVALSWNYLFYCFVGVVLGTFVGVLPGLGTVTAISMLMPFTFGLDPLEALIMLSGIFYGGLYGGSTASILLNLPGTPASAVVALDGYPMAKQGRAGVPLFMTAIASFIGGCAALVIVGLAAPAIVQVALEFGSAEYFSMMLLGLIAAAAASSELPLHSIGMVIIGLLLGMVGMDIVSGMMRFTFGIPIMAEGISFIVVAMAFFGLAEVIANLEPHVKRHMVQQVGGWRSMLPTRDEAKRSVGAILRGTPLGAFLGALPGAGPTIASFMAYTVEKRVSRQPERFGKGAIEGVVAPEAANNAAAQTGYIPTLTLGIPGDAVGALILGTLIMHGIAPGPRVISSHPELFWGLIASMWVGNFLLLWVNIPFINVWIKILSIPYRMLYPAIMVFLCVGVYSVSNSSFQLYLLAGLGAAGYLFAKLGCPASPLLLGLILGPMMEENLRRALLIGRGNPMVFLESPISAGILSLCAALLILMVVMPFVRASNTRRKRDVQM</sequence>
<comment type="caution">
    <text evidence="3">The sequence shown here is derived from an EMBL/GenBank/DDBJ whole genome shotgun (WGS) entry which is preliminary data.</text>
</comment>
<feature type="transmembrane region" description="Helical" evidence="1">
    <location>
        <begin position="391"/>
        <end position="411"/>
    </location>
</feature>
<dbReference type="AlphaFoldDB" id="A0A7Z0NBH8"/>
<dbReference type="RefSeq" id="WP_180095983.1">
    <property type="nucleotide sequence ID" value="NZ_CAXAZJ010000015.1"/>
</dbReference>
<dbReference type="EMBL" id="JACCGK010000028">
    <property type="protein sequence ID" value="NYT75103.1"/>
    <property type="molecule type" value="Genomic_DNA"/>
</dbReference>
<feature type="transmembrane region" description="Helical" evidence="1">
    <location>
        <begin position="170"/>
        <end position="190"/>
    </location>
</feature>
<feature type="transmembrane region" description="Helical" evidence="1">
    <location>
        <begin position="359"/>
        <end position="379"/>
    </location>
</feature>
<protein>
    <submittedName>
        <fullName evidence="3">Tripartite tricarboxylate transporter permease</fullName>
    </submittedName>
</protein>
<proteinExistence type="predicted"/>
<feature type="transmembrane region" description="Helical" evidence="1">
    <location>
        <begin position="113"/>
        <end position="135"/>
    </location>
</feature>
<accession>A0A7Z0NBH8</accession>
<feature type="transmembrane region" description="Helical" evidence="1">
    <location>
        <begin position="202"/>
        <end position="224"/>
    </location>
</feature>
<evidence type="ECO:0000256" key="1">
    <source>
        <dbReference type="SAM" id="Phobius"/>
    </source>
</evidence>